<organism evidence="2 3">
    <name type="scientific">Plectosphaerella plurivora</name>
    <dbReference type="NCBI Taxonomy" id="936078"/>
    <lineage>
        <taxon>Eukaryota</taxon>
        <taxon>Fungi</taxon>
        <taxon>Dikarya</taxon>
        <taxon>Ascomycota</taxon>
        <taxon>Pezizomycotina</taxon>
        <taxon>Sordariomycetes</taxon>
        <taxon>Hypocreomycetidae</taxon>
        <taxon>Glomerellales</taxon>
        <taxon>Plectosphaerellaceae</taxon>
        <taxon>Plectosphaerella</taxon>
    </lineage>
</organism>
<dbReference type="AlphaFoldDB" id="A0A9P8VDX3"/>
<feature type="transmembrane region" description="Helical" evidence="1">
    <location>
        <begin position="16"/>
        <end position="38"/>
    </location>
</feature>
<reference evidence="2" key="1">
    <citation type="journal article" date="2021" name="Nat. Commun.">
        <title>Genetic determinants of endophytism in the Arabidopsis root mycobiome.</title>
        <authorList>
            <person name="Mesny F."/>
            <person name="Miyauchi S."/>
            <person name="Thiergart T."/>
            <person name="Pickel B."/>
            <person name="Atanasova L."/>
            <person name="Karlsson M."/>
            <person name="Huettel B."/>
            <person name="Barry K.W."/>
            <person name="Haridas S."/>
            <person name="Chen C."/>
            <person name="Bauer D."/>
            <person name="Andreopoulos W."/>
            <person name="Pangilinan J."/>
            <person name="LaButti K."/>
            <person name="Riley R."/>
            <person name="Lipzen A."/>
            <person name="Clum A."/>
            <person name="Drula E."/>
            <person name="Henrissat B."/>
            <person name="Kohler A."/>
            <person name="Grigoriev I.V."/>
            <person name="Martin F.M."/>
            <person name="Hacquard S."/>
        </authorList>
    </citation>
    <scope>NUCLEOTIDE SEQUENCE</scope>
    <source>
        <strain evidence="2">MPI-SDFR-AT-0117</strain>
    </source>
</reference>
<comment type="caution">
    <text evidence="2">The sequence shown here is derived from an EMBL/GenBank/DDBJ whole genome shotgun (WGS) entry which is preliminary data.</text>
</comment>
<gene>
    <name evidence="2" type="ORF">F5X68DRAFT_206232</name>
</gene>
<name>A0A9P8VDX3_9PEZI</name>
<evidence type="ECO:0000256" key="1">
    <source>
        <dbReference type="SAM" id="Phobius"/>
    </source>
</evidence>
<keyword evidence="3" id="KW-1185">Reference proteome</keyword>
<proteinExistence type="predicted"/>
<evidence type="ECO:0000313" key="3">
    <source>
        <dbReference type="Proteomes" id="UP000770015"/>
    </source>
</evidence>
<dbReference type="Proteomes" id="UP000770015">
    <property type="component" value="Unassembled WGS sequence"/>
</dbReference>
<keyword evidence="1" id="KW-0812">Transmembrane</keyword>
<accession>A0A9P8VDX3</accession>
<dbReference type="EMBL" id="JAGSXJ010000010">
    <property type="protein sequence ID" value="KAH6687782.1"/>
    <property type="molecule type" value="Genomic_DNA"/>
</dbReference>
<sequence length="114" mass="12579">MGLNEWLEEYVRVSKTWNLICAASCLILLICGAAGVVIGHIAKGPDMLGCVTSSIRDSRYFKIPASYTTLDSMELAREMKARQIRAGVLGRAQGGEAQHAIVYGIEENRRYESK</sequence>
<protein>
    <submittedName>
        <fullName evidence="2">Uncharacterized protein</fullName>
    </submittedName>
</protein>
<keyword evidence="1" id="KW-0472">Membrane</keyword>
<keyword evidence="1" id="KW-1133">Transmembrane helix</keyword>
<evidence type="ECO:0000313" key="2">
    <source>
        <dbReference type="EMBL" id="KAH6687782.1"/>
    </source>
</evidence>